<dbReference type="Proteomes" id="UP000274131">
    <property type="component" value="Unassembled WGS sequence"/>
</dbReference>
<dbReference type="GO" id="GO:0008239">
    <property type="term" value="F:dipeptidyl-peptidase activity"/>
    <property type="evidence" value="ECO:0007669"/>
    <property type="project" value="TreeGrafter"/>
</dbReference>
<dbReference type="Pfam" id="PF05577">
    <property type="entry name" value="Peptidase_S28"/>
    <property type="match status" value="1"/>
</dbReference>
<evidence type="ECO:0000256" key="2">
    <source>
        <dbReference type="ARBA" id="ARBA00022670"/>
    </source>
</evidence>
<proteinExistence type="inferred from homology"/>
<reference evidence="8" key="1">
    <citation type="submission" date="2017-02" db="UniProtKB">
        <authorList>
            <consortium name="WormBaseParasite"/>
        </authorList>
    </citation>
    <scope>IDENTIFICATION</scope>
</reference>
<evidence type="ECO:0000256" key="3">
    <source>
        <dbReference type="ARBA" id="ARBA00022729"/>
    </source>
</evidence>
<organism evidence="8">
    <name type="scientific">Enterobius vermicularis</name>
    <name type="common">Human pinworm</name>
    <dbReference type="NCBI Taxonomy" id="51028"/>
    <lineage>
        <taxon>Eukaryota</taxon>
        <taxon>Metazoa</taxon>
        <taxon>Ecdysozoa</taxon>
        <taxon>Nematoda</taxon>
        <taxon>Chromadorea</taxon>
        <taxon>Rhabditida</taxon>
        <taxon>Spirurina</taxon>
        <taxon>Oxyuridomorpha</taxon>
        <taxon>Oxyuroidea</taxon>
        <taxon>Oxyuridae</taxon>
        <taxon>Enterobius</taxon>
    </lineage>
</organism>
<dbReference type="Gene3D" id="3.40.50.1820">
    <property type="entry name" value="alpha/beta hydrolase"/>
    <property type="match status" value="1"/>
</dbReference>
<gene>
    <name evidence="6" type="ORF">EVEC_LOCUS484</name>
</gene>
<dbReference type="AlphaFoldDB" id="A0A0N4UTR9"/>
<sequence length="119" mass="13626">SSKDVFRQRYFYNGQYYKGNGPAILFLGGEGPENGGWIFDEGCPHMKWANDSSAALFALEHRFYGKSRPFEKQTTENLKYLSSRQAIEDIAEFIKAMDKKYSISNHRWIVYGGSYSAST</sequence>
<dbReference type="EMBL" id="UXUI01000849">
    <property type="protein sequence ID" value="VDD85341.1"/>
    <property type="molecule type" value="Genomic_DNA"/>
</dbReference>
<evidence type="ECO:0000313" key="7">
    <source>
        <dbReference type="Proteomes" id="UP000274131"/>
    </source>
</evidence>
<evidence type="ECO:0000256" key="5">
    <source>
        <dbReference type="ARBA" id="ARBA00023180"/>
    </source>
</evidence>
<name>A0A0N4UTR9_ENTVE</name>
<dbReference type="InterPro" id="IPR029058">
    <property type="entry name" value="AB_hydrolase_fold"/>
</dbReference>
<dbReference type="PANTHER" id="PTHR11010:SF117">
    <property type="entry name" value="SERINE PROTEASE 16"/>
    <property type="match status" value="1"/>
</dbReference>
<evidence type="ECO:0000313" key="8">
    <source>
        <dbReference type="WBParaSite" id="EVEC_0000073001-mRNA-1"/>
    </source>
</evidence>
<keyword evidence="2" id="KW-0645">Protease</keyword>
<keyword evidence="3" id="KW-0732">Signal</keyword>
<keyword evidence="4" id="KW-0378">Hydrolase</keyword>
<dbReference type="SUPFAM" id="SSF53474">
    <property type="entry name" value="alpha/beta-Hydrolases"/>
    <property type="match status" value="1"/>
</dbReference>
<dbReference type="OrthoDB" id="1735038at2759"/>
<keyword evidence="5" id="KW-0325">Glycoprotein</keyword>
<keyword evidence="7" id="KW-1185">Reference proteome</keyword>
<evidence type="ECO:0000256" key="1">
    <source>
        <dbReference type="ARBA" id="ARBA00011079"/>
    </source>
</evidence>
<evidence type="ECO:0000313" key="6">
    <source>
        <dbReference type="EMBL" id="VDD85341.1"/>
    </source>
</evidence>
<dbReference type="WBParaSite" id="EVEC_0000073001-mRNA-1">
    <property type="protein sequence ID" value="EVEC_0000073001-mRNA-1"/>
    <property type="gene ID" value="EVEC_0000073001"/>
</dbReference>
<dbReference type="InterPro" id="IPR008758">
    <property type="entry name" value="Peptidase_S28"/>
</dbReference>
<comment type="similarity">
    <text evidence="1">Belongs to the peptidase S28 family.</text>
</comment>
<reference evidence="6 7" key="2">
    <citation type="submission" date="2018-10" db="EMBL/GenBank/DDBJ databases">
        <authorList>
            <consortium name="Pathogen Informatics"/>
        </authorList>
    </citation>
    <scope>NUCLEOTIDE SEQUENCE [LARGE SCALE GENOMIC DNA]</scope>
</reference>
<protein>
    <submittedName>
        <fullName evidence="8">Peptidase_S9 domain-containing protein</fullName>
    </submittedName>
</protein>
<dbReference type="GO" id="GO:0070008">
    <property type="term" value="F:serine-type exopeptidase activity"/>
    <property type="evidence" value="ECO:0007669"/>
    <property type="project" value="InterPro"/>
</dbReference>
<dbReference type="GO" id="GO:0006508">
    <property type="term" value="P:proteolysis"/>
    <property type="evidence" value="ECO:0007669"/>
    <property type="project" value="UniProtKB-KW"/>
</dbReference>
<dbReference type="PANTHER" id="PTHR11010">
    <property type="entry name" value="PROTEASE S28 PRO-X CARBOXYPEPTIDASE-RELATED"/>
    <property type="match status" value="1"/>
</dbReference>
<evidence type="ECO:0000256" key="4">
    <source>
        <dbReference type="ARBA" id="ARBA00022801"/>
    </source>
</evidence>
<accession>A0A0N4UTR9</accession>